<dbReference type="EMBL" id="AHNZ02000725">
    <property type="protein sequence ID" value="EMO04035.1"/>
    <property type="molecule type" value="Genomic_DNA"/>
</dbReference>
<dbReference type="AlphaFoldDB" id="M6R8X4"/>
<evidence type="ECO:0000313" key="1">
    <source>
        <dbReference type="EMBL" id="EMO04035.1"/>
    </source>
</evidence>
<comment type="caution">
    <text evidence="1">The sequence shown here is derived from an EMBL/GenBank/DDBJ whole genome shotgun (WGS) entry which is preliminary data.</text>
</comment>
<gene>
    <name evidence="1" type="ORF">LEP1GSC116_0813</name>
</gene>
<evidence type="ECO:0000313" key="2">
    <source>
        <dbReference type="Proteomes" id="UP000012092"/>
    </source>
</evidence>
<sequence length="51" mass="5764">MNLWKGFLDVTIRFAILKIKYAVVRGLLGETLRSFLALDGNFLAALKMGDY</sequence>
<proteinExistence type="predicted"/>
<reference evidence="1 2" key="1">
    <citation type="submission" date="2013-01" db="EMBL/GenBank/DDBJ databases">
        <authorList>
            <person name="Harkins D.M."/>
            <person name="Durkin A.S."/>
            <person name="Brinkac L.M."/>
            <person name="Haft D.H."/>
            <person name="Selengut J.D."/>
            <person name="Sanka R."/>
            <person name="DePew J."/>
            <person name="Purushe J."/>
            <person name="Picardeau M."/>
            <person name="Werts C."/>
            <person name="Goarant C."/>
            <person name="Vinetz J.M."/>
            <person name="Sutton G.G."/>
            <person name="Nierman W.C."/>
            <person name="Fouts D.E."/>
        </authorList>
    </citation>
    <scope>NUCLEOTIDE SEQUENCE [LARGE SCALE GENOMIC DNA]</scope>
    <source>
        <strain evidence="1 2">Verdun HP</strain>
    </source>
</reference>
<organism evidence="1 2">
    <name type="scientific">Leptospira interrogans serovar Icterohaemorrhagiae str. Verdun HP</name>
    <dbReference type="NCBI Taxonomy" id="1049910"/>
    <lineage>
        <taxon>Bacteria</taxon>
        <taxon>Pseudomonadati</taxon>
        <taxon>Spirochaetota</taxon>
        <taxon>Spirochaetia</taxon>
        <taxon>Leptospirales</taxon>
        <taxon>Leptospiraceae</taxon>
        <taxon>Leptospira</taxon>
    </lineage>
</organism>
<name>M6R8X4_LEPIR</name>
<protein>
    <submittedName>
        <fullName evidence="1">Uncharacterized protein</fullName>
    </submittedName>
</protein>
<accession>M6R8X4</accession>
<dbReference type="Proteomes" id="UP000012092">
    <property type="component" value="Unassembled WGS sequence"/>
</dbReference>